<evidence type="ECO:0000313" key="2">
    <source>
        <dbReference type="Proteomes" id="UP000518266"/>
    </source>
</evidence>
<keyword evidence="2" id="KW-1185">Reference proteome</keyword>
<protein>
    <submittedName>
        <fullName evidence="1">Uncharacterized protein</fullName>
    </submittedName>
</protein>
<sequence>METLRKSMSTEGNKRGTIQLIVARRVAKRNEVRNKHKTDWIEKERELGSVTVEYYDTHNTSPLTVIVVIVRSHQQLCRDSSSISMFALNGENVPLSFCWN</sequence>
<dbReference type="AlphaFoldDB" id="A0A7J5Z869"/>
<reference evidence="1 2" key="1">
    <citation type="submission" date="2020-03" db="EMBL/GenBank/DDBJ databases">
        <title>Dissostichus mawsoni Genome sequencing and assembly.</title>
        <authorList>
            <person name="Park H."/>
        </authorList>
    </citation>
    <scope>NUCLEOTIDE SEQUENCE [LARGE SCALE GENOMIC DNA]</scope>
    <source>
        <strain evidence="1">DM0001</strain>
        <tissue evidence="1">Muscle</tissue>
    </source>
</reference>
<dbReference type="OrthoDB" id="6264899at2759"/>
<accession>A0A7J5Z869</accession>
<name>A0A7J5Z869_DISMA</name>
<dbReference type="Proteomes" id="UP000518266">
    <property type="component" value="Unassembled WGS sequence"/>
</dbReference>
<dbReference type="EMBL" id="JAAKFY010000004">
    <property type="protein sequence ID" value="KAF3857866.1"/>
    <property type="molecule type" value="Genomic_DNA"/>
</dbReference>
<gene>
    <name evidence="1" type="ORF">F7725_011067</name>
</gene>
<organism evidence="1 2">
    <name type="scientific">Dissostichus mawsoni</name>
    <name type="common">Antarctic cod</name>
    <dbReference type="NCBI Taxonomy" id="36200"/>
    <lineage>
        <taxon>Eukaryota</taxon>
        <taxon>Metazoa</taxon>
        <taxon>Chordata</taxon>
        <taxon>Craniata</taxon>
        <taxon>Vertebrata</taxon>
        <taxon>Euteleostomi</taxon>
        <taxon>Actinopterygii</taxon>
        <taxon>Neopterygii</taxon>
        <taxon>Teleostei</taxon>
        <taxon>Neoteleostei</taxon>
        <taxon>Acanthomorphata</taxon>
        <taxon>Eupercaria</taxon>
        <taxon>Perciformes</taxon>
        <taxon>Notothenioidei</taxon>
        <taxon>Nototheniidae</taxon>
        <taxon>Dissostichus</taxon>
    </lineage>
</organism>
<proteinExistence type="predicted"/>
<evidence type="ECO:0000313" key="1">
    <source>
        <dbReference type="EMBL" id="KAF3857866.1"/>
    </source>
</evidence>
<comment type="caution">
    <text evidence="1">The sequence shown here is derived from an EMBL/GenBank/DDBJ whole genome shotgun (WGS) entry which is preliminary data.</text>
</comment>